<name>A0A9X2EUI0_9GAMM</name>
<protein>
    <recommendedName>
        <fullName evidence="1">DUF4124 domain-containing protein</fullName>
    </recommendedName>
</protein>
<dbReference type="InterPro" id="IPR025392">
    <property type="entry name" value="DUF4124"/>
</dbReference>
<gene>
    <name evidence="2" type="ORF">MO867_17330</name>
</gene>
<evidence type="ECO:0000313" key="3">
    <source>
        <dbReference type="Proteomes" id="UP001139028"/>
    </source>
</evidence>
<dbReference type="Pfam" id="PF13511">
    <property type="entry name" value="DUF4124"/>
    <property type="match status" value="1"/>
</dbReference>
<proteinExistence type="predicted"/>
<sequence length="179" mass="19565">MKYLPMLGALLLVGIGLPMILPGPGGQPIMSPADWLPEKPDFSAIRETSERAIQSLREGSQESAAKLERLAASRGLMPQQDATKQTTEVFTWKDGDGNWHFSDTVPEGLDSHVRIHRVKPINSLPASAPIELQPKQIQQAGQAPASELPSQQTSLSELLDDVKAIEQISRKRQEVLDGL</sequence>
<dbReference type="Proteomes" id="UP001139028">
    <property type="component" value="Unassembled WGS sequence"/>
</dbReference>
<reference evidence="2" key="1">
    <citation type="journal article" date="2022" name="Arch. Microbiol.">
        <title>Microbulbifer okhotskensis sp. nov., isolated from a deep bottom sediment of the Okhotsk Sea.</title>
        <authorList>
            <person name="Romanenko L."/>
            <person name="Kurilenko V."/>
            <person name="Otstavnykh N."/>
            <person name="Velansky P."/>
            <person name="Isaeva M."/>
            <person name="Mikhailov V."/>
        </authorList>
    </citation>
    <scope>NUCLEOTIDE SEQUENCE</scope>
    <source>
        <strain evidence="2">OS29</strain>
    </source>
</reference>
<keyword evidence="3" id="KW-1185">Reference proteome</keyword>
<feature type="domain" description="DUF4124" evidence="1">
    <location>
        <begin position="87"/>
        <end position="129"/>
    </location>
</feature>
<comment type="caution">
    <text evidence="2">The sequence shown here is derived from an EMBL/GenBank/DDBJ whole genome shotgun (WGS) entry which is preliminary data.</text>
</comment>
<dbReference type="RefSeq" id="WP_252471480.1">
    <property type="nucleotide sequence ID" value="NZ_JALBWM010000104.1"/>
</dbReference>
<accession>A0A9X2EUI0</accession>
<evidence type="ECO:0000259" key="1">
    <source>
        <dbReference type="Pfam" id="PF13511"/>
    </source>
</evidence>
<organism evidence="2 3">
    <name type="scientific">Microbulbifer okhotskensis</name>
    <dbReference type="NCBI Taxonomy" id="2926617"/>
    <lineage>
        <taxon>Bacteria</taxon>
        <taxon>Pseudomonadati</taxon>
        <taxon>Pseudomonadota</taxon>
        <taxon>Gammaproteobacteria</taxon>
        <taxon>Cellvibrionales</taxon>
        <taxon>Microbulbiferaceae</taxon>
        <taxon>Microbulbifer</taxon>
    </lineage>
</organism>
<dbReference type="EMBL" id="JALBWM010000104">
    <property type="protein sequence ID" value="MCO1336096.1"/>
    <property type="molecule type" value="Genomic_DNA"/>
</dbReference>
<dbReference type="AlphaFoldDB" id="A0A9X2EUI0"/>
<evidence type="ECO:0000313" key="2">
    <source>
        <dbReference type="EMBL" id="MCO1336096.1"/>
    </source>
</evidence>